<dbReference type="OrthoDB" id="9832400at2759"/>
<evidence type="ECO:0000313" key="8">
    <source>
        <dbReference type="RefSeq" id="XP_008700028.1"/>
    </source>
</evidence>
<dbReference type="InterPro" id="IPR007951">
    <property type="entry name" value="KRTAP_PMG"/>
</dbReference>
<dbReference type="KEGG" id="umr:103673087"/>
<keyword evidence="1" id="KW-0677">Repeat</keyword>
<dbReference type="Pfam" id="PF05287">
    <property type="entry name" value="PMG"/>
    <property type="match status" value="1"/>
</dbReference>
<feature type="compositionally biased region" description="Polar residues" evidence="5">
    <location>
        <begin position="155"/>
        <end position="171"/>
    </location>
</feature>
<dbReference type="STRING" id="29073.ENSUMAP00000022777"/>
<organism evidence="7 8">
    <name type="scientific">Ursus maritimus</name>
    <name type="common">Polar bear</name>
    <name type="synonym">Thalarctos maritimus</name>
    <dbReference type="NCBI Taxonomy" id="29073"/>
    <lineage>
        <taxon>Eukaryota</taxon>
        <taxon>Metazoa</taxon>
        <taxon>Chordata</taxon>
        <taxon>Craniata</taxon>
        <taxon>Vertebrata</taxon>
        <taxon>Euteleostomi</taxon>
        <taxon>Mammalia</taxon>
        <taxon>Eutheria</taxon>
        <taxon>Laurasiatheria</taxon>
        <taxon>Carnivora</taxon>
        <taxon>Caniformia</taxon>
        <taxon>Ursidae</taxon>
        <taxon>Ursus</taxon>
    </lineage>
</organism>
<name>A0A384CZ02_URSMA</name>
<comment type="function">
    <text evidence="4">In the hair cortex, hair keratin intermediate filaments are embedded in an interfilamentous matrix, consisting of hair keratin-associated proteins (KRTAP), which are essential for the formation of a rigid and resistant hair shaft through their extensive disulfide bond cross-linking with abundant cysteine residues of hair keratins. The matrix proteins include the high-sulfur and high-glycine-tyrosine keratins.</text>
</comment>
<gene>
    <name evidence="8" type="primary">LOC103673087</name>
    <name evidence="6" type="synonym">KRTAP27-1</name>
</gene>
<dbReference type="PANTHER" id="PTHR23260">
    <property type="entry name" value="KERATIN ASSOCIATED PROTEIN 3-3-RELATED"/>
    <property type="match status" value="1"/>
</dbReference>
<protein>
    <recommendedName>
        <fullName evidence="4">Keratin-associated protein</fullName>
    </recommendedName>
</protein>
<comment type="subunit">
    <text evidence="4">Interacts with hair keratins.</text>
</comment>
<comment type="similarity">
    <text evidence="3 4">Belongs to the PMG family.</text>
</comment>
<sequence>MPQSQDHLPRSFYNAPPLSAIIHGSKLINFEDGFFLPSSCHGRTWLLDNFQETCSEATSCKVPNCKQGPCTEPSCVQSAGLPRAVQTTCSNSRPCEKTICQSGRSSAVAECVSAPCRSGSSQQVGFVVQSCQPVSYVAKSCPPKTCVSKSCQTPESEPGQCRSQSPESSSCRPPVSVAPGSQLPESSSNIYEPTCCVTGGLQMPRK</sequence>
<dbReference type="Ensembl" id="ENSUMAT00000026995.1">
    <property type="protein sequence ID" value="ENSUMAP00000022777.1"/>
    <property type="gene ID" value="ENSUMAG00000016634.1"/>
</dbReference>
<dbReference type="PANTHER" id="PTHR23260:SF8">
    <property type="entry name" value="KERATIN-ASSOCIATED PROTEIN"/>
    <property type="match status" value="1"/>
</dbReference>
<evidence type="ECO:0000256" key="4">
    <source>
        <dbReference type="RuleBase" id="RU369044"/>
    </source>
</evidence>
<evidence type="ECO:0000256" key="5">
    <source>
        <dbReference type="SAM" id="MobiDB-lite"/>
    </source>
</evidence>
<evidence type="ECO:0000313" key="7">
    <source>
        <dbReference type="Proteomes" id="UP000261680"/>
    </source>
</evidence>
<evidence type="ECO:0000313" key="6">
    <source>
        <dbReference type="Ensembl" id="ENSUMAP00000022777"/>
    </source>
</evidence>
<dbReference type="InterPro" id="IPR007659">
    <property type="entry name" value="Keratin_matx"/>
</dbReference>
<evidence type="ECO:0000256" key="2">
    <source>
        <dbReference type="ARBA" id="ARBA00022744"/>
    </source>
</evidence>
<dbReference type="GO" id="GO:0005198">
    <property type="term" value="F:structural molecule activity"/>
    <property type="evidence" value="ECO:0007669"/>
    <property type="project" value="InterPro"/>
</dbReference>
<dbReference type="AlphaFoldDB" id="A0A384CZ02"/>
<dbReference type="GO" id="GO:0005829">
    <property type="term" value="C:cytosol"/>
    <property type="evidence" value="ECO:0007669"/>
    <property type="project" value="UniProtKB-ARBA"/>
</dbReference>
<proteinExistence type="inferred from homology"/>
<evidence type="ECO:0000256" key="1">
    <source>
        <dbReference type="ARBA" id="ARBA00022737"/>
    </source>
</evidence>
<reference evidence="6" key="1">
    <citation type="submission" date="2019-03" db="UniProtKB">
        <authorList>
            <consortium name="Ensembl"/>
        </authorList>
    </citation>
    <scope>IDENTIFICATION</scope>
</reference>
<dbReference type="Proteomes" id="UP000261680">
    <property type="component" value="Unplaced"/>
</dbReference>
<reference evidence="8" key="2">
    <citation type="submission" date="2025-04" db="UniProtKB">
        <authorList>
            <consortium name="RefSeq"/>
        </authorList>
    </citation>
    <scope>IDENTIFICATION</scope>
    <source>
        <tissue evidence="8">Whole blood</tissue>
    </source>
</reference>
<dbReference type="OMA" id="SFHNAPP"/>
<keyword evidence="7" id="KW-1185">Reference proteome</keyword>
<dbReference type="RefSeq" id="XP_008700028.1">
    <property type="nucleotide sequence ID" value="XM_008701806.2"/>
</dbReference>
<dbReference type="GO" id="GO:0045095">
    <property type="term" value="C:keratin filament"/>
    <property type="evidence" value="ECO:0007669"/>
    <property type="project" value="UniProtKB-UniRule"/>
</dbReference>
<accession>A0A384CZ02</accession>
<evidence type="ECO:0000256" key="3">
    <source>
        <dbReference type="ARBA" id="ARBA00034495"/>
    </source>
</evidence>
<feature type="region of interest" description="Disordered" evidence="5">
    <location>
        <begin position="155"/>
        <end position="194"/>
    </location>
</feature>
<dbReference type="GeneID" id="103673087"/>
<keyword evidence="2 4" id="KW-0416">Keratin</keyword>
<dbReference type="GeneTree" id="ENSGT00730000111539"/>